<gene>
    <name evidence="2" type="ORF">AQJ91_36090</name>
</gene>
<keyword evidence="3" id="KW-1185">Reference proteome</keyword>
<dbReference type="Proteomes" id="UP000053260">
    <property type="component" value="Unassembled WGS sequence"/>
</dbReference>
<sequence length="331" mass="36531">MTLGKQGLRPPWPRAAGEAAAWQVREIQKLLRQAEVLVISPAAHAAVMAAAATLEPADVSTLDRDQDILVPTGLVVLPEPVVVVNRTGSLSDVKAFGWQFITQHLILPTAQYPGVQVTTFMDRDGPVQPTGWRQAVAQAHASGRPLPPLMPDGMYGMRGDACLAEESTETLADLSERHRQLQTALTQASQWRSEPVPETGEWGGGRVDDPYDDFVSRYMFAFWRLIAQGVTAASPSRSTSGVRTTAGGEDRSLPRDPEVRVIRLAAPSPRPSDPAGETKRVYHHRWPVRMHKVRQWYPSLQEHRLIWRGPYIKGPADAPLMMGEKAYLVDS</sequence>
<protein>
    <submittedName>
        <fullName evidence="2">Uncharacterized protein</fullName>
    </submittedName>
</protein>
<dbReference type="STRING" id="909626.AQJ91_36090"/>
<organism evidence="2 3">
    <name type="scientific">Streptomyces dysideae</name>
    <dbReference type="NCBI Taxonomy" id="909626"/>
    <lineage>
        <taxon>Bacteria</taxon>
        <taxon>Bacillati</taxon>
        <taxon>Actinomycetota</taxon>
        <taxon>Actinomycetes</taxon>
        <taxon>Kitasatosporales</taxon>
        <taxon>Streptomycetaceae</taxon>
        <taxon>Streptomyces</taxon>
    </lineage>
</organism>
<dbReference type="EMBL" id="LMXB01000090">
    <property type="protein sequence ID" value="KUO16427.1"/>
    <property type="molecule type" value="Genomic_DNA"/>
</dbReference>
<reference evidence="2 3" key="1">
    <citation type="submission" date="2015-10" db="EMBL/GenBank/DDBJ databases">
        <title>Draft genome sequence of Streptomyces sp. RV15, isolated from a marine sponge.</title>
        <authorList>
            <person name="Ruckert C."/>
            <person name="Abdelmohsen U.R."/>
            <person name="Winkler A."/>
            <person name="Hentschel U."/>
            <person name="Kalinowski J."/>
            <person name="Kampfer P."/>
            <person name="Glaeser S."/>
        </authorList>
    </citation>
    <scope>NUCLEOTIDE SEQUENCE [LARGE SCALE GENOMIC DNA]</scope>
    <source>
        <strain evidence="2 3">RV15</strain>
    </source>
</reference>
<feature type="region of interest" description="Disordered" evidence="1">
    <location>
        <begin position="234"/>
        <end position="254"/>
    </location>
</feature>
<proteinExistence type="predicted"/>
<name>A0A124IDW5_9ACTN</name>
<dbReference type="AlphaFoldDB" id="A0A124IDW5"/>
<comment type="caution">
    <text evidence="2">The sequence shown here is derived from an EMBL/GenBank/DDBJ whole genome shotgun (WGS) entry which is preliminary data.</text>
</comment>
<evidence type="ECO:0000313" key="2">
    <source>
        <dbReference type="EMBL" id="KUO16427.1"/>
    </source>
</evidence>
<feature type="region of interest" description="Disordered" evidence="1">
    <location>
        <begin position="184"/>
        <end position="205"/>
    </location>
</feature>
<accession>A0A124IDW5</accession>
<evidence type="ECO:0000256" key="1">
    <source>
        <dbReference type="SAM" id="MobiDB-lite"/>
    </source>
</evidence>
<dbReference type="OrthoDB" id="3360929at2"/>
<feature type="compositionally biased region" description="Polar residues" evidence="1">
    <location>
        <begin position="234"/>
        <end position="243"/>
    </location>
</feature>
<evidence type="ECO:0000313" key="3">
    <source>
        <dbReference type="Proteomes" id="UP000053260"/>
    </source>
</evidence>